<gene>
    <name evidence="3" type="ORF">HB778_37970</name>
</gene>
<reference evidence="4" key="1">
    <citation type="journal article" date="2020" name="Mol. Plant Microbe">
        <title>Rhizobial microsymbionts of the narrowly endemic Oxytropis species growing in Kamchatka are characterized by significant genetic diversity and possess a set of genes that are associated with T3SS and T6SS secretion systems and can affect the development of symbiosis.</title>
        <authorList>
            <person name="Safronova V."/>
            <person name="Guro P."/>
            <person name="Sazanova A."/>
            <person name="Kuznetsova I."/>
            <person name="Belimov A."/>
            <person name="Yakubov V."/>
            <person name="Chirak E."/>
            <person name="Afonin A."/>
            <person name="Gogolev Y."/>
            <person name="Andronov E."/>
            <person name="Tikhonovich I."/>
        </authorList>
    </citation>
    <scope>NUCLEOTIDE SEQUENCE [LARGE SCALE GENOMIC DNA]</scope>
    <source>
        <strain evidence="4">583</strain>
        <plasmid evidence="4">p_1</plasmid>
    </source>
</reference>
<sequence length="1157" mass="126824">MRLRRLDLIRYGKFTDRTIDFGPKPESGPDLHIVFGLNEAGKSTALSGYLDLLFGIEERSRYNFLHEYSAMRIGGVLELGGAEHTFTRTKQRTNPLLNANGQPVSEMAISAHLAGLSRDAYETMFSLDDETLEAGGKSILESRGDLGKLLFTASAGLGHASDTLSVLEAEADKLYRKQAHGTELALLKKRLAELKSGKEAIDTLASTFETLETERLDATEKYDRSIAERSVLSARLDTIAKYLRAIPILADIRRKEAQLAELPEIASPLRTWTGSIADMIETDASLRTRLSASGDELERVTTKIASVDVDAVILAISERVRGLADRKVRHVSAGLDLPSRRTELQILDNAVATCLAALGRSSELHPAKLLLPAATIGAVRTMVEQRSGIVTSLRVAREEAAAAADALQAARERVGEERAVPEPARARLVSALSTAKASGYMRETKAAREAADAGAIRWEAAIARLHPWSGDAQALARIAIPNAGRLGAWKALAAELGMSRGVLSERLAEHQGHHDLLSARLEALRASVDVTDDDAADAIRRARDDAWARHRDDLTGDTADDFAAALARDDSVAAGRLANARELVEIRSTNRNLAETAATIAHTRDQLERNSSDREAVPSEVLAVARDLLGEIPETSPEQLIELIEDRIAARIDALAAWEEIELSRKKTERAVDEEGRIRLELSGARASVGVGSDPGDSLETAMAVAELFLERQFKVDAERTEALKTVGTRQEDLAARRRAIEVAERREDEWLAGVAEALKGTWLESGISATGVGGVLDQLAELSKCLQDRDAMRLRIEKMEADRDNFLVEVTAVAAEAGEAANDDEPEQLAVRLAERLERAERMREAKAGLVNDLQRLQDGRETLDAEISVHERRRNEVLSVFGVATLSEVVQRDELLRDRDRLRTAVAGLEEQLSSELAVEGFEQARSILDAVDLDSLAIEKAEAEQRLRASDEAIQHQLIRQTRATDKLDAIGGDSAVARIDAERRTVLLEIEEKAVRYIELKLGIMSAGNALRLYRERHRSGMMERASDAFALMTRGQYSGLTTQPVKGGEVLIALQRDGQSKVADALSKGARFQLYLALRLAGYYEFAQFRPSVPFIADDIMETFDHVRSEEVFRLFGEMASAGQVVYLTHHQHLCEIAKAVVPSVAIHELGE</sequence>
<proteinExistence type="predicted"/>
<keyword evidence="1" id="KW-0175">Coiled coil</keyword>
<dbReference type="SUPFAM" id="SSF52540">
    <property type="entry name" value="P-loop containing nucleoside triphosphate hydrolases"/>
    <property type="match status" value="1"/>
</dbReference>
<evidence type="ECO:0000313" key="4">
    <source>
        <dbReference type="Proteomes" id="UP000515465"/>
    </source>
</evidence>
<dbReference type="InterPro" id="IPR027417">
    <property type="entry name" value="P-loop_NTPase"/>
</dbReference>
<geneLocation type="plasmid" evidence="3 4">
    <name>p_1</name>
</geneLocation>
<dbReference type="InterPro" id="IPR038734">
    <property type="entry name" value="YhaN_AAA"/>
</dbReference>
<dbReference type="PANTHER" id="PTHR41259">
    <property type="entry name" value="DOUBLE-STRAND BREAK REPAIR RAD50 ATPASE, PUTATIVE-RELATED"/>
    <property type="match status" value="1"/>
</dbReference>
<dbReference type="EMBL" id="CP050299">
    <property type="protein sequence ID" value="QND61954.1"/>
    <property type="molecule type" value="Genomic_DNA"/>
</dbReference>
<protein>
    <submittedName>
        <fullName evidence="3">AAA family ATPase</fullName>
    </submittedName>
</protein>
<evidence type="ECO:0000259" key="2">
    <source>
        <dbReference type="Pfam" id="PF13514"/>
    </source>
</evidence>
<dbReference type="Pfam" id="PF13514">
    <property type="entry name" value="AAA_27"/>
    <property type="match status" value="1"/>
</dbReference>
<dbReference type="RefSeq" id="WP_183455072.1">
    <property type="nucleotide sequence ID" value="NZ_CP050299.1"/>
</dbReference>
<dbReference type="AlphaFoldDB" id="A0A7G6T5C2"/>
<dbReference type="Proteomes" id="UP000515465">
    <property type="component" value="Plasmid p_1"/>
</dbReference>
<feature type="domain" description="YhaN AAA" evidence="2">
    <location>
        <begin position="1"/>
        <end position="199"/>
    </location>
</feature>
<feature type="coiled-coil region" evidence="1">
    <location>
        <begin position="841"/>
        <end position="956"/>
    </location>
</feature>
<organism evidence="3 4">
    <name type="scientific">Mesorhizobium huakuii</name>
    <dbReference type="NCBI Taxonomy" id="28104"/>
    <lineage>
        <taxon>Bacteria</taxon>
        <taxon>Pseudomonadati</taxon>
        <taxon>Pseudomonadota</taxon>
        <taxon>Alphaproteobacteria</taxon>
        <taxon>Hyphomicrobiales</taxon>
        <taxon>Phyllobacteriaceae</taxon>
        <taxon>Mesorhizobium</taxon>
    </lineage>
</organism>
<name>A0A7G6T5C2_9HYPH</name>
<accession>A0A7G6T5C2</accession>
<evidence type="ECO:0000256" key="1">
    <source>
        <dbReference type="SAM" id="Coils"/>
    </source>
</evidence>
<keyword evidence="3" id="KW-0614">Plasmid</keyword>
<dbReference type="Gene3D" id="3.40.50.300">
    <property type="entry name" value="P-loop containing nucleotide triphosphate hydrolases"/>
    <property type="match status" value="2"/>
</dbReference>
<dbReference type="PANTHER" id="PTHR41259:SF1">
    <property type="entry name" value="DOUBLE-STRAND BREAK REPAIR RAD50 ATPASE, PUTATIVE-RELATED"/>
    <property type="match status" value="1"/>
</dbReference>
<evidence type="ECO:0000313" key="3">
    <source>
        <dbReference type="EMBL" id="QND61954.1"/>
    </source>
</evidence>